<keyword evidence="1" id="KW-1133">Transmembrane helix</keyword>
<dbReference type="AlphaFoldDB" id="A0A4Q0XHT9"/>
<accession>A0A4Q0XHT9</accession>
<dbReference type="EMBL" id="SDDZ01000006">
    <property type="protein sequence ID" value="RXJ49569.1"/>
    <property type="molecule type" value="Genomic_DNA"/>
</dbReference>
<organism evidence="2 3">
    <name type="scientific">Gelidibacter gilvus</name>
    <dbReference type="NCBI Taxonomy" id="59602"/>
    <lineage>
        <taxon>Bacteria</taxon>
        <taxon>Pseudomonadati</taxon>
        <taxon>Bacteroidota</taxon>
        <taxon>Flavobacteriia</taxon>
        <taxon>Flavobacteriales</taxon>
        <taxon>Flavobacteriaceae</taxon>
        <taxon>Gelidibacter</taxon>
    </lineage>
</organism>
<dbReference type="PANTHER" id="PTHR34262:SF1">
    <property type="entry name" value="TRANSMEMBRANE PROTEIN 220"/>
    <property type="match status" value="1"/>
</dbReference>
<feature type="transmembrane region" description="Helical" evidence="1">
    <location>
        <begin position="50"/>
        <end position="68"/>
    </location>
</feature>
<dbReference type="RefSeq" id="WP_129017579.1">
    <property type="nucleotide sequence ID" value="NZ_SDDZ01000006.1"/>
</dbReference>
<keyword evidence="1" id="KW-0812">Transmembrane</keyword>
<dbReference type="Pfam" id="PF15071">
    <property type="entry name" value="TMEM220"/>
    <property type="match status" value="1"/>
</dbReference>
<dbReference type="PANTHER" id="PTHR34262">
    <property type="entry name" value="TRANSMEMBRANE PROTEIN 220"/>
    <property type="match status" value="1"/>
</dbReference>
<proteinExistence type="predicted"/>
<gene>
    <name evidence="2" type="ORF">ESZ48_11185</name>
</gene>
<evidence type="ECO:0000313" key="3">
    <source>
        <dbReference type="Proteomes" id="UP000289792"/>
    </source>
</evidence>
<name>A0A4Q0XHT9_9FLAO</name>
<evidence type="ECO:0008006" key="4">
    <source>
        <dbReference type="Google" id="ProtNLM"/>
    </source>
</evidence>
<reference evidence="2 3" key="1">
    <citation type="submission" date="2019-01" db="EMBL/GenBank/DDBJ databases">
        <title>Genome sequence of the Antarctic species Gelidibacter gilvus ACAM 158(T).</title>
        <authorList>
            <person name="Bowman J.P."/>
        </authorList>
    </citation>
    <scope>NUCLEOTIDE SEQUENCE [LARGE SCALE GENOMIC DNA]</scope>
    <source>
        <strain evidence="2 3">IC158</strain>
    </source>
</reference>
<protein>
    <recommendedName>
        <fullName evidence="4">Transmembrane family 220, helix</fullName>
    </recommendedName>
</protein>
<sequence length="133" mass="15528">MKLFNIICIILFIISAALQYNDTDPYLWMPIYLYGAVLCYSALKGNYNSNLYMLGLVVYSSYGLYLFFASDGVLSWIKQPDSESIVQSMDSRKPWIEETREFFGLVILIFVLIINRAWFSKKPNEPKERLLQK</sequence>
<feature type="transmembrane region" description="Helical" evidence="1">
    <location>
        <begin position="27"/>
        <end position="43"/>
    </location>
</feature>
<dbReference type="OrthoDB" id="329078at2"/>
<keyword evidence="3" id="KW-1185">Reference proteome</keyword>
<evidence type="ECO:0000313" key="2">
    <source>
        <dbReference type="EMBL" id="RXJ49569.1"/>
    </source>
</evidence>
<comment type="caution">
    <text evidence="2">The sequence shown here is derived from an EMBL/GenBank/DDBJ whole genome shotgun (WGS) entry which is preliminary data.</text>
</comment>
<dbReference type="InterPro" id="IPR029377">
    <property type="entry name" value="TMEM220"/>
</dbReference>
<evidence type="ECO:0000256" key="1">
    <source>
        <dbReference type="SAM" id="Phobius"/>
    </source>
</evidence>
<dbReference type="Proteomes" id="UP000289792">
    <property type="component" value="Unassembled WGS sequence"/>
</dbReference>
<feature type="transmembrane region" description="Helical" evidence="1">
    <location>
        <begin position="102"/>
        <end position="119"/>
    </location>
</feature>
<keyword evidence="1" id="KW-0472">Membrane</keyword>